<dbReference type="InterPro" id="IPR002798">
    <property type="entry name" value="SpoIIM-like"/>
</dbReference>
<accession>A0A0H3CYF2</accession>
<reference evidence="2 3" key="1">
    <citation type="journal article" date="2010" name="Cell Res.">
        <title>Complete genome sequence of the rifamycin SV-producing Amycolatopsis mediterranei U32 revealed its genetic characteristics in phylogeny and metabolism.</title>
        <authorList>
            <person name="Zhao W."/>
            <person name="Zhong Y."/>
            <person name="Yuan H."/>
            <person name="Wang J."/>
            <person name="Zheng H."/>
            <person name="Wang Y."/>
            <person name="Cen X."/>
            <person name="Xu F."/>
            <person name="Bai J."/>
            <person name="Han X."/>
            <person name="Lu G."/>
            <person name="Zhu Y."/>
            <person name="Shao Z."/>
            <person name="Yan H."/>
            <person name="Li C."/>
            <person name="Peng N."/>
            <person name="Zhang Z."/>
            <person name="Zhang Y."/>
            <person name="Lin W."/>
            <person name="Fan Y."/>
            <person name="Qin Z."/>
            <person name="Hu Y."/>
            <person name="Zhu B."/>
            <person name="Wang S."/>
            <person name="Ding X."/>
            <person name="Zhao G.P."/>
        </authorList>
    </citation>
    <scope>NUCLEOTIDE SEQUENCE [LARGE SCALE GENOMIC DNA]</scope>
    <source>
        <strain evidence="3">U-32</strain>
    </source>
</reference>
<feature type="transmembrane region" description="Helical" evidence="1">
    <location>
        <begin position="105"/>
        <end position="125"/>
    </location>
</feature>
<keyword evidence="1" id="KW-0472">Membrane</keyword>
<dbReference type="eggNOG" id="COG1300">
    <property type="taxonomic scope" value="Bacteria"/>
</dbReference>
<dbReference type="OrthoDB" id="5243448at2"/>
<dbReference type="EMBL" id="CP002000">
    <property type="protein sequence ID" value="ADJ42959.1"/>
    <property type="molecule type" value="Genomic_DNA"/>
</dbReference>
<dbReference type="HOGENOM" id="CLU_069787_0_0_11"/>
<evidence type="ECO:0000256" key="1">
    <source>
        <dbReference type="SAM" id="Phobius"/>
    </source>
</evidence>
<name>A0A0H3CYF2_AMYMU</name>
<proteinExistence type="predicted"/>
<dbReference type="PANTHER" id="PTHR35337:SF1">
    <property type="entry name" value="SLR1478 PROTEIN"/>
    <property type="match status" value="1"/>
</dbReference>
<feature type="transmembrane region" description="Helical" evidence="1">
    <location>
        <begin position="214"/>
        <end position="242"/>
    </location>
</feature>
<dbReference type="PATRIC" id="fig|749927.5.peg.1174"/>
<dbReference type="Pfam" id="PF01944">
    <property type="entry name" value="SpoIIM"/>
    <property type="match status" value="1"/>
</dbReference>
<protein>
    <submittedName>
        <fullName evidence="2">Integral membrane protein</fullName>
    </submittedName>
</protein>
<dbReference type="PANTHER" id="PTHR35337">
    <property type="entry name" value="SLR1478 PROTEIN"/>
    <property type="match status" value="1"/>
</dbReference>
<keyword evidence="1" id="KW-0812">Transmembrane</keyword>
<dbReference type="AlphaFoldDB" id="A0A0H3CYF2"/>
<evidence type="ECO:0000313" key="3">
    <source>
        <dbReference type="Proteomes" id="UP000000328"/>
    </source>
</evidence>
<gene>
    <name evidence="2" type="ordered locus">AMED_1144</name>
</gene>
<feature type="transmembrane region" description="Helical" evidence="1">
    <location>
        <begin position="263"/>
        <end position="285"/>
    </location>
</feature>
<sequence length="338" mass="35677">MVGVDVDVFVAAHAPEWTRLGELIRRGGKLTGPEADELVTLYQRTATHLSIVRSVAPDPALLGRLSDLVARGRSAVSGSHNPAWREVARFFTHRFPAAVYLSRRWWIPAALASIAVMVVIAIWVARDPLVRASLGTPAELSELTKPGGQAENYYSTGPAASFATRVWTNNAWVAATCLFLGVALGLPVIGALWLNSLNAGLIIGAMSAAGRGDVMIGLLLPHGLLELTAVFVAAGTGLRLGWTVIDPGRRSRTAALAEQGRSVVVMALGLTCVLFVSGVIEAFVTPSGWPTWLRVGIGALAEIAFLAYVFTLGRRAAKNGEVGDLDARDAGDALPEAA</sequence>
<dbReference type="KEGG" id="amd:AMED_1144"/>
<feature type="transmembrane region" description="Helical" evidence="1">
    <location>
        <begin position="171"/>
        <end position="194"/>
    </location>
</feature>
<dbReference type="Proteomes" id="UP000000328">
    <property type="component" value="Chromosome"/>
</dbReference>
<evidence type="ECO:0000313" key="2">
    <source>
        <dbReference type="EMBL" id="ADJ42959.1"/>
    </source>
</evidence>
<feature type="transmembrane region" description="Helical" evidence="1">
    <location>
        <begin position="291"/>
        <end position="310"/>
    </location>
</feature>
<organism evidence="2 3">
    <name type="scientific">Amycolatopsis mediterranei (strain U-32)</name>
    <dbReference type="NCBI Taxonomy" id="749927"/>
    <lineage>
        <taxon>Bacteria</taxon>
        <taxon>Bacillati</taxon>
        <taxon>Actinomycetota</taxon>
        <taxon>Actinomycetes</taxon>
        <taxon>Pseudonocardiales</taxon>
        <taxon>Pseudonocardiaceae</taxon>
        <taxon>Amycolatopsis</taxon>
    </lineage>
</organism>
<keyword evidence="1" id="KW-1133">Transmembrane helix</keyword>